<dbReference type="CDD" id="cd16011">
    <property type="entry name" value="iPGM_like"/>
    <property type="match status" value="1"/>
</dbReference>
<sequence>MKYLVMLCDGMADEPFPSLDNKTPMELAKKDCMDYLASKGEVGTVKTVAEGLKPGSDVANLSVLGYEPAKYYSGRSPLEAASIGIDLKPDDVTLRCNLVTLSDEPNYEDKTMVDYCSDDISSAEAKILIEYIQEKLGNDEFKFYPGVSYRHCLVWSKGDPQPGTLTPPHDITDRKITEYIPTGRSVDKLYDLMVKSYDLLKDHPVNLDRIKRGKRPANSIWLWGEGTKPALDSFKSKFGKNGSMISAVDLLKGIAICAGMRSVDVEGATGYIDTNFEGKKDAAIEEFKNGQDFVYIHVEAPDECGHRGEAQNKVKAIELIDSLILSPVVDYLKNSGEDFAVLVCPDHPTPLSIKTHSSNPVPYLIYSSKDEKDSGVKTFTEANARATGNYIEKGFTMMEYFLKH</sequence>
<reference evidence="8" key="1">
    <citation type="submission" date="2020-10" db="EMBL/GenBank/DDBJ databases">
        <authorList>
            <person name="Gilroy R."/>
        </authorList>
    </citation>
    <scope>NUCLEOTIDE SEQUENCE</scope>
    <source>
        <strain evidence="8">ChiGjej1B1-1684</strain>
    </source>
</reference>
<dbReference type="PIRSF" id="PIRSF006392">
    <property type="entry name" value="IPGAM_arch"/>
    <property type="match status" value="1"/>
</dbReference>
<keyword evidence="5" id="KW-0324">Glycolysis</keyword>
<dbReference type="Pfam" id="PF01676">
    <property type="entry name" value="Metalloenzyme"/>
    <property type="match status" value="1"/>
</dbReference>
<dbReference type="Gene3D" id="3.40.720.10">
    <property type="entry name" value="Alkaline Phosphatase, subunit A"/>
    <property type="match status" value="1"/>
</dbReference>
<organism evidence="8 9">
    <name type="scientific">Candidatus Limousia pullorum</name>
    <dbReference type="NCBI Taxonomy" id="2840860"/>
    <lineage>
        <taxon>Bacteria</taxon>
        <taxon>Bacillati</taxon>
        <taxon>Bacillota</taxon>
        <taxon>Clostridia</taxon>
        <taxon>Eubacteriales</taxon>
        <taxon>Oscillospiraceae</taxon>
        <taxon>Oscillospiraceae incertae sedis</taxon>
        <taxon>Candidatus Limousia</taxon>
    </lineage>
</organism>
<evidence type="ECO:0000256" key="5">
    <source>
        <dbReference type="ARBA" id="ARBA00023152"/>
    </source>
</evidence>
<reference evidence="8" key="2">
    <citation type="journal article" date="2021" name="PeerJ">
        <title>Extensive microbial diversity within the chicken gut microbiome revealed by metagenomics and culture.</title>
        <authorList>
            <person name="Gilroy R."/>
            <person name="Ravi A."/>
            <person name="Getino M."/>
            <person name="Pursley I."/>
            <person name="Horton D.L."/>
            <person name="Alikhan N.F."/>
            <person name="Baker D."/>
            <person name="Gharbi K."/>
            <person name="Hall N."/>
            <person name="Watson M."/>
            <person name="Adriaenssens E.M."/>
            <person name="Foster-Nyarko E."/>
            <person name="Jarju S."/>
            <person name="Secka A."/>
            <person name="Antonio M."/>
            <person name="Oren A."/>
            <person name="Chaudhuri R.R."/>
            <person name="La Ragione R."/>
            <person name="Hildebrand F."/>
            <person name="Pallen M.J."/>
        </authorList>
    </citation>
    <scope>NUCLEOTIDE SEQUENCE</scope>
    <source>
        <strain evidence="8">ChiGjej1B1-1684</strain>
    </source>
</reference>
<evidence type="ECO:0000313" key="9">
    <source>
        <dbReference type="Proteomes" id="UP000824118"/>
    </source>
</evidence>
<keyword evidence="6 8" id="KW-0413">Isomerase</keyword>
<feature type="domain" description="Metalloenzyme" evidence="7">
    <location>
        <begin position="1"/>
        <end position="381"/>
    </location>
</feature>
<dbReference type="GO" id="GO:0046872">
    <property type="term" value="F:metal ion binding"/>
    <property type="evidence" value="ECO:0007669"/>
    <property type="project" value="InterPro"/>
</dbReference>
<comment type="function">
    <text evidence="2">Catalyzes the interconversion of 2-phosphoglycerate and 3-phosphoglycerate.</text>
</comment>
<dbReference type="NCBIfam" id="NF003242">
    <property type="entry name" value="PRK04200.1"/>
    <property type="match status" value="1"/>
</dbReference>
<comment type="pathway">
    <text evidence="3">Carbohydrate degradation.</text>
</comment>
<dbReference type="NCBIfam" id="TIGR00306">
    <property type="entry name" value="apgM"/>
    <property type="match status" value="1"/>
</dbReference>
<name>A0A9D1LWN9_9FIRM</name>
<dbReference type="InterPro" id="IPR004456">
    <property type="entry name" value="Pglycerate_mutase_ApgM"/>
</dbReference>
<gene>
    <name evidence="8" type="ORF">IAD22_00015</name>
</gene>
<evidence type="ECO:0000256" key="1">
    <source>
        <dbReference type="ARBA" id="ARBA00000370"/>
    </source>
</evidence>
<accession>A0A9D1LWN9</accession>
<dbReference type="PANTHER" id="PTHR31209:SF4">
    <property type="entry name" value="2,3-BISPHOSPHOGLYCERATE-INDEPENDENT PHOSPHOGLYCERATE MUTASE"/>
    <property type="match status" value="1"/>
</dbReference>
<evidence type="ECO:0000256" key="2">
    <source>
        <dbReference type="ARBA" id="ARBA00002315"/>
    </source>
</evidence>
<dbReference type="NCBIfam" id="TIGR02535">
    <property type="entry name" value="hyp_Hser_kinase"/>
    <property type="match status" value="1"/>
</dbReference>
<dbReference type="InterPro" id="IPR017850">
    <property type="entry name" value="Alkaline_phosphatase_core_sf"/>
</dbReference>
<dbReference type="AlphaFoldDB" id="A0A9D1LWN9"/>
<dbReference type="InterPro" id="IPR023665">
    <property type="entry name" value="ApgAM_prokaryotes"/>
</dbReference>
<dbReference type="GO" id="GO:0006096">
    <property type="term" value="P:glycolytic process"/>
    <property type="evidence" value="ECO:0007669"/>
    <property type="project" value="UniProtKB-KW"/>
</dbReference>
<dbReference type="Pfam" id="PF10143">
    <property type="entry name" value="PhosphMutase"/>
    <property type="match status" value="1"/>
</dbReference>
<dbReference type="Proteomes" id="UP000824118">
    <property type="component" value="Unassembled WGS sequence"/>
</dbReference>
<protein>
    <submittedName>
        <fullName evidence="8">Cofactor-independent phosphoglycerate mutase</fullName>
        <ecNumber evidence="8">5.4.2.12</ecNumber>
    </submittedName>
</protein>
<dbReference type="InterPro" id="IPR006124">
    <property type="entry name" value="Metalloenzyme"/>
</dbReference>
<evidence type="ECO:0000256" key="3">
    <source>
        <dbReference type="ARBA" id="ARBA00004921"/>
    </source>
</evidence>
<dbReference type="Gene3D" id="3.30.70.2130">
    <property type="entry name" value="Metalloenzyme domain"/>
    <property type="match status" value="1"/>
</dbReference>
<dbReference type="EMBL" id="DVNG01000001">
    <property type="protein sequence ID" value="HIU49398.1"/>
    <property type="molecule type" value="Genomic_DNA"/>
</dbReference>
<dbReference type="EC" id="5.4.2.12" evidence="8"/>
<dbReference type="PANTHER" id="PTHR31209">
    <property type="entry name" value="COFACTOR-INDEPENDENT PHOSPHOGLYCERATE MUTASE"/>
    <property type="match status" value="1"/>
</dbReference>
<evidence type="ECO:0000256" key="6">
    <source>
        <dbReference type="ARBA" id="ARBA00023235"/>
    </source>
</evidence>
<dbReference type="InterPro" id="IPR042253">
    <property type="entry name" value="Pglycerate_mutase_ApgM_sf"/>
</dbReference>
<proteinExistence type="inferred from homology"/>
<evidence type="ECO:0000313" key="8">
    <source>
        <dbReference type="EMBL" id="HIU49398.1"/>
    </source>
</evidence>
<comment type="caution">
    <text evidence="8">The sequence shown here is derived from an EMBL/GenBank/DDBJ whole genome shotgun (WGS) entry which is preliminary data.</text>
</comment>
<dbReference type="GO" id="GO:0004619">
    <property type="term" value="F:phosphoglycerate mutase activity"/>
    <property type="evidence" value="ECO:0007669"/>
    <property type="project" value="UniProtKB-EC"/>
</dbReference>
<dbReference type="SUPFAM" id="SSF53649">
    <property type="entry name" value="Alkaline phosphatase-like"/>
    <property type="match status" value="1"/>
</dbReference>
<comment type="catalytic activity">
    <reaction evidence="1">
        <text>(2R)-2-phosphoglycerate = (2R)-3-phosphoglycerate</text>
        <dbReference type="Rhea" id="RHEA:15901"/>
        <dbReference type="ChEBI" id="CHEBI:58272"/>
        <dbReference type="ChEBI" id="CHEBI:58289"/>
        <dbReference type="EC" id="5.4.2.12"/>
    </reaction>
</comment>
<comment type="similarity">
    <text evidence="4">Belongs to the BPG-independent phosphoglycerate mutase family. A-PGAM subfamily.</text>
</comment>
<evidence type="ECO:0000259" key="7">
    <source>
        <dbReference type="Pfam" id="PF01676"/>
    </source>
</evidence>
<evidence type="ECO:0000256" key="4">
    <source>
        <dbReference type="ARBA" id="ARBA00005524"/>
    </source>
</evidence>